<proteinExistence type="inferred from homology"/>
<dbReference type="Gene3D" id="2.10.25.10">
    <property type="entry name" value="Laminin"/>
    <property type="match status" value="1"/>
</dbReference>
<evidence type="ECO:0000256" key="4">
    <source>
        <dbReference type="ARBA" id="ARBA00022801"/>
    </source>
</evidence>
<dbReference type="InterPro" id="IPR009030">
    <property type="entry name" value="Growth_fac_rcpt_cys_sf"/>
</dbReference>
<feature type="binding site" evidence="9">
    <location>
        <position position="179"/>
    </location>
    <ligand>
        <name>Zn(2+)</name>
        <dbReference type="ChEBI" id="CHEBI:29105"/>
        <note>catalytic</note>
    </ligand>
</feature>
<gene>
    <name evidence="12" type="ORF">BSTOLATCC_MIC21024</name>
</gene>
<feature type="transmembrane region" description="Helical" evidence="10">
    <location>
        <begin position="902"/>
        <end position="924"/>
    </location>
</feature>
<keyword evidence="10" id="KW-0812">Transmembrane</keyword>
<feature type="binding site" evidence="9">
    <location>
        <position position="255"/>
    </location>
    <ligand>
        <name>Zn(2+)</name>
        <dbReference type="ChEBI" id="CHEBI:29105"/>
        <note>catalytic</note>
    </ligand>
</feature>
<evidence type="ECO:0000313" key="13">
    <source>
        <dbReference type="Proteomes" id="UP001162131"/>
    </source>
</evidence>
<comment type="cofactor">
    <cofactor evidence="9">
        <name>Zn(2+)</name>
        <dbReference type="ChEBI" id="CHEBI:29105"/>
    </cofactor>
    <text evidence="9">Binds 1 zinc ion per subunit.</text>
</comment>
<evidence type="ECO:0000259" key="11">
    <source>
        <dbReference type="PROSITE" id="PS00022"/>
    </source>
</evidence>
<dbReference type="SUPFAM" id="SSF49899">
    <property type="entry name" value="Concanavalin A-like lectins/glucanases"/>
    <property type="match status" value="1"/>
</dbReference>
<dbReference type="PANTHER" id="PTHR10942">
    <property type="entry name" value="LEISHMANOLYSIN-LIKE PEPTIDASE"/>
    <property type="match status" value="1"/>
</dbReference>
<keyword evidence="3 9" id="KW-0479">Metal-binding</keyword>
<dbReference type="GO" id="GO:0007155">
    <property type="term" value="P:cell adhesion"/>
    <property type="evidence" value="ECO:0007669"/>
    <property type="project" value="InterPro"/>
</dbReference>
<feature type="binding site" evidence="9">
    <location>
        <position position="175"/>
    </location>
    <ligand>
        <name>Zn(2+)</name>
        <dbReference type="ChEBI" id="CHEBI:29105"/>
        <note>catalytic</note>
    </ligand>
</feature>
<keyword evidence="4" id="KW-0378">Hydrolase</keyword>
<dbReference type="SMART" id="SM00261">
    <property type="entry name" value="FU"/>
    <property type="match status" value="2"/>
</dbReference>
<keyword evidence="10" id="KW-1133">Transmembrane helix</keyword>
<dbReference type="PROSITE" id="PS00022">
    <property type="entry name" value="EGF_1"/>
    <property type="match status" value="1"/>
</dbReference>
<accession>A0AAU9JCS6</accession>
<protein>
    <recommendedName>
        <fullName evidence="11">EGF-like domain-containing protein</fullName>
    </recommendedName>
</protein>
<feature type="domain" description="EGF-like" evidence="11">
    <location>
        <begin position="496"/>
        <end position="507"/>
    </location>
</feature>
<dbReference type="Proteomes" id="UP001162131">
    <property type="component" value="Unassembled WGS sequence"/>
</dbReference>
<evidence type="ECO:0000256" key="6">
    <source>
        <dbReference type="ARBA" id="ARBA00023049"/>
    </source>
</evidence>
<keyword evidence="5 9" id="KW-0862">Zinc</keyword>
<name>A0AAU9JCS6_9CILI</name>
<reference evidence="12" key="1">
    <citation type="submission" date="2021-09" db="EMBL/GenBank/DDBJ databases">
        <authorList>
            <consortium name="AG Swart"/>
            <person name="Singh M."/>
            <person name="Singh A."/>
            <person name="Seah K."/>
            <person name="Emmerich C."/>
        </authorList>
    </citation>
    <scope>NUCLEOTIDE SEQUENCE</scope>
    <source>
        <strain evidence="12">ATCC30299</strain>
    </source>
</reference>
<dbReference type="SUPFAM" id="SSF57184">
    <property type="entry name" value="Growth factor receptor domain"/>
    <property type="match status" value="1"/>
</dbReference>
<feature type="transmembrane region" description="Helical" evidence="10">
    <location>
        <begin position="1074"/>
        <end position="1098"/>
    </location>
</feature>
<dbReference type="GO" id="GO:0006508">
    <property type="term" value="P:proteolysis"/>
    <property type="evidence" value="ECO:0007669"/>
    <property type="project" value="UniProtKB-KW"/>
</dbReference>
<sequence>MLIWLISFIGISSSFLCGVNQSWKPNIQGNTYPGRSLASSITRGSSLSPIRIYYEYLDLGMNSTQEDQFKNEVMSAADNFFTNALSVYPVSETLLITISDCNGAQVPSDHKKIGVDADYVLYIYGNRSSESFIARAGACARETGGKNNPVAGSFEINLDLFWNYEVYDQIILAIHEMTHALVFSDSLYTHYVKSDGTQYASDEVTTSIKYENRGKNVTAIVLPTVLAKAKSIFNCDSLKGVELEDYGDSGSAGSHWDMRILPGDYMSPTLSFESVLSDITLALFQDSGWYTVNFDYAQKTIWGNGEGCDWFEEKCIEDGSAKFPGFCTVNDQKGCDVFHLSSALCAQSDKYPDIHKYEQYFSDPKIGGINPFADYCPYMYAYSNKHCRETTAMSQPLYYGEKVGFSSRCIESTLLNKTNVYHGAMQGICYEVLSCTSTYAVIQVGSETTKCPFSGGNVTVDGYNGVLICPDSNILCREAPCLHACRGQGKCVDGVCNCNSGFGGDDCEVICNARCLTCTSDGASCASCYSNATLSKGDCVCDDGYVLDTSSKSCVKGAICLSGCKTCFTSSDYNCETCKSGTYLLYNYCSEKCPYGFKASKNSCVPESSEVFDAIFDLWKNSYPSDNSDLTLYFGSSSAFMPNPDANDPILMYNQGLFYTGKSYALFSPNPDSSKHIILSPSHSASFWIRPNNLSDQTILHKFSGNSTIELKIVNKILTLDILLTNIEDSSSNSKTETYTVTNGNVTSEAWQMIAYFIKYDTTTFSTAVSLQVNSDIQTNTIANAIFLDSGSETDDKFVLGAKYSAKNYQNYYAGFIASAKIYNTEKAPSYSSSLSLSSSVTLTNCNWNQCYENDTCHDCLSTCTYGCLRTTDCVLSLDANCADPTGFDTCDEGSSCDMGSYPIITMCIIVFLWTIMCFIFLLLDRKAPDDPDELFKSNCVRFFRYHLFISQFLRQPSVKRSQMTLELMTVLLVELAVIGAMHYQFDNATSSGKDGNFEELAKSYDGEDILKAVIGIICGEVVAFLLGILNTFPICISIPRIVSTIISIGLSILSVVVVIYLDVDFCAEYSAKWIVNFVIVAFFELFVCELLIAILFFTCFKIKTASEAPPSARESNMKGYGEPSKQV</sequence>
<dbReference type="GO" id="GO:0004222">
    <property type="term" value="F:metalloendopeptidase activity"/>
    <property type="evidence" value="ECO:0007669"/>
    <property type="project" value="InterPro"/>
</dbReference>
<dbReference type="GO" id="GO:0046872">
    <property type="term" value="F:metal ion binding"/>
    <property type="evidence" value="ECO:0007669"/>
    <property type="project" value="UniProtKB-KW"/>
</dbReference>
<evidence type="ECO:0000256" key="1">
    <source>
        <dbReference type="ARBA" id="ARBA00005860"/>
    </source>
</evidence>
<dbReference type="Gene3D" id="2.10.55.10">
    <property type="entry name" value="Leishmanolysin domain 3"/>
    <property type="match status" value="1"/>
</dbReference>
<dbReference type="InterPro" id="IPR013320">
    <property type="entry name" value="ConA-like_dom_sf"/>
</dbReference>
<dbReference type="FunFam" id="3.90.132.10:FF:000001">
    <property type="entry name" value="leishmanolysin-like peptidase isoform X2"/>
    <property type="match status" value="1"/>
</dbReference>
<evidence type="ECO:0000256" key="7">
    <source>
        <dbReference type="ARBA" id="ARBA00023157"/>
    </source>
</evidence>
<evidence type="ECO:0000256" key="9">
    <source>
        <dbReference type="PIRSR" id="PIRSR601577-2"/>
    </source>
</evidence>
<keyword evidence="6 9" id="KW-0482">Metalloprotease</keyword>
<dbReference type="Gene3D" id="2.60.120.200">
    <property type="match status" value="1"/>
</dbReference>
<dbReference type="Gene3D" id="3.90.132.10">
    <property type="entry name" value="Leishmanolysin , domain 2"/>
    <property type="match status" value="1"/>
</dbReference>
<feature type="transmembrane region" description="Helical" evidence="10">
    <location>
        <begin position="965"/>
        <end position="986"/>
    </location>
</feature>
<dbReference type="InterPro" id="IPR000742">
    <property type="entry name" value="EGF"/>
</dbReference>
<evidence type="ECO:0000256" key="10">
    <source>
        <dbReference type="SAM" id="Phobius"/>
    </source>
</evidence>
<feature type="transmembrane region" description="Helical" evidence="10">
    <location>
        <begin position="1042"/>
        <end position="1062"/>
    </location>
</feature>
<keyword evidence="10" id="KW-0472">Membrane</keyword>
<dbReference type="EMBL" id="CAJZBQ010000020">
    <property type="protein sequence ID" value="CAG9318551.1"/>
    <property type="molecule type" value="Genomic_DNA"/>
</dbReference>
<comment type="caution">
    <text evidence="12">The sequence shown here is derived from an EMBL/GenBank/DDBJ whole genome shotgun (WGS) entry which is preliminary data.</text>
</comment>
<dbReference type="GO" id="GO:0005737">
    <property type="term" value="C:cytoplasm"/>
    <property type="evidence" value="ECO:0007669"/>
    <property type="project" value="TreeGrafter"/>
</dbReference>
<dbReference type="Pfam" id="PF01457">
    <property type="entry name" value="Peptidase_M8"/>
    <property type="match status" value="1"/>
</dbReference>
<dbReference type="Gene3D" id="2.10.220.10">
    <property type="entry name" value="Hormone Receptor, Insulin-like Growth Factor Receptor 1, Chain A, domain 2"/>
    <property type="match status" value="1"/>
</dbReference>
<dbReference type="PANTHER" id="PTHR10942:SF0">
    <property type="entry name" value="LEISHMANOLYSIN-LIKE PEPTIDASE"/>
    <property type="match status" value="1"/>
</dbReference>
<evidence type="ECO:0000256" key="5">
    <source>
        <dbReference type="ARBA" id="ARBA00022833"/>
    </source>
</evidence>
<keyword evidence="7" id="KW-1015">Disulfide bond</keyword>
<organism evidence="12 13">
    <name type="scientific">Blepharisma stoltei</name>
    <dbReference type="NCBI Taxonomy" id="1481888"/>
    <lineage>
        <taxon>Eukaryota</taxon>
        <taxon>Sar</taxon>
        <taxon>Alveolata</taxon>
        <taxon>Ciliophora</taxon>
        <taxon>Postciliodesmatophora</taxon>
        <taxon>Heterotrichea</taxon>
        <taxon>Heterotrichida</taxon>
        <taxon>Blepharismidae</taxon>
        <taxon>Blepharisma</taxon>
    </lineage>
</organism>
<feature type="transmembrane region" description="Helical" evidence="10">
    <location>
        <begin position="1010"/>
        <end position="1030"/>
    </location>
</feature>
<dbReference type="GO" id="GO:0016020">
    <property type="term" value="C:membrane"/>
    <property type="evidence" value="ECO:0007669"/>
    <property type="project" value="InterPro"/>
</dbReference>
<dbReference type="Gene3D" id="3.10.170.20">
    <property type="match status" value="1"/>
</dbReference>
<evidence type="ECO:0000256" key="2">
    <source>
        <dbReference type="ARBA" id="ARBA00022670"/>
    </source>
</evidence>
<dbReference type="PRINTS" id="PR00782">
    <property type="entry name" value="LSHMANOLYSIN"/>
</dbReference>
<evidence type="ECO:0000256" key="3">
    <source>
        <dbReference type="ARBA" id="ARBA00022723"/>
    </source>
</evidence>
<evidence type="ECO:0000313" key="12">
    <source>
        <dbReference type="EMBL" id="CAG9318551.1"/>
    </source>
</evidence>
<dbReference type="CDD" id="cd00064">
    <property type="entry name" value="FU"/>
    <property type="match status" value="2"/>
</dbReference>
<dbReference type="SUPFAM" id="SSF55486">
    <property type="entry name" value="Metalloproteases ('zincins'), catalytic domain"/>
    <property type="match status" value="1"/>
</dbReference>
<dbReference type="AlphaFoldDB" id="A0AAU9JCS6"/>
<keyword evidence="2" id="KW-0645">Protease</keyword>
<feature type="active site" evidence="8">
    <location>
        <position position="176"/>
    </location>
</feature>
<keyword evidence="13" id="KW-1185">Reference proteome</keyword>
<dbReference type="SMART" id="SM00181">
    <property type="entry name" value="EGF"/>
    <property type="match status" value="3"/>
</dbReference>
<dbReference type="InterPro" id="IPR006212">
    <property type="entry name" value="Furin_repeat"/>
</dbReference>
<comment type="similarity">
    <text evidence="1">Belongs to the peptidase M8 family.</text>
</comment>
<evidence type="ECO:0000256" key="8">
    <source>
        <dbReference type="PIRSR" id="PIRSR601577-1"/>
    </source>
</evidence>
<dbReference type="InterPro" id="IPR001577">
    <property type="entry name" value="Peptidase_M8"/>
</dbReference>